<gene>
    <name evidence="11" type="ORF">CSSPTR1EN2_LOCUS4455</name>
</gene>
<dbReference type="PANTHER" id="PTHR22298">
    <property type="entry name" value="ENDO-1,4-BETA-GLUCANASE"/>
    <property type="match status" value="1"/>
</dbReference>
<reference evidence="11" key="1">
    <citation type="submission" date="2024-02" db="EMBL/GenBank/DDBJ databases">
        <authorList>
            <consortium name="ELIXIR-Norway"/>
            <consortium name="Elixir Norway"/>
        </authorList>
    </citation>
    <scope>NUCLEOTIDE SEQUENCE</scope>
</reference>
<dbReference type="InterPro" id="IPR008928">
    <property type="entry name" value="6-hairpin_glycosidase_sf"/>
</dbReference>
<comment type="catalytic activity">
    <reaction evidence="1">
        <text>Endohydrolysis of (1-&gt;4)-beta-D-glucosidic linkages in cellulose, lichenin and cereal beta-D-glucans.</text>
        <dbReference type="EC" id="3.2.1.4"/>
    </reaction>
</comment>
<evidence type="ECO:0000256" key="8">
    <source>
        <dbReference type="ARBA" id="ARBA00023326"/>
    </source>
</evidence>
<evidence type="ECO:0000256" key="9">
    <source>
        <dbReference type="SAM" id="Phobius"/>
    </source>
</evidence>
<proteinExistence type="inferred from homology"/>
<dbReference type="EC" id="3.2.1.4" evidence="3"/>
<evidence type="ECO:0000313" key="11">
    <source>
        <dbReference type="EMBL" id="CAK9198475.1"/>
    </source>
</evidence>
<dbReference type="InterPro" id="IPR001701">
    <property type="entry name" value="Glyco_hydro_9"/>
</dbReference>
<dbReference type="Gene3D" id="1.50.10.10">
    <property type="match status" value="1"/>
</dbReference>
<keyword evidence="5" id="KW-0136">Cellulose degradation</keyword>
<evidence type="ECO:0000256" key="3">
    <source>
        <dbReference type="ARBA" id="ARBA00012601"/>
    </source>
</evidence>
<feature type="domain" description="Glycoside hydrolase family 9" evidence="10">
    <location>
        <begin position="120"/>
        <end position="592"/>
    </location>
</feature>
<keyword evidence="7" id="KW-0326">Glycosidase</keyword>
<comment type="similarity">
    <text evidence="2">Belongs to the glycosyl hydrolase 9 (cellulase E) family.</text>
</comment>
<organism evidence="11 12">
    <name type="scientific">Sphagnum troendelagicum</name>
    <dbReference type="NCBI Taxonomy" id="128251"/>
    <lineage>
        <taxon>Eukaryota</taxon>
        <taxon>Viridiplantae</taxon>
        <taxon>Streptophyta</taxon>
        <taxon>Embryophyta</taxon>
        <taxon>Bryophyta</taxon>
        <taxon>Sphagnophytina</taxon>
        <taxon>Sphagnopsida</taxon>
        <taxon>Sphagnales</taxon>
        <taxon>Sphagnaceae</taxon>
        <taxon>Sphagnum</taxon>
    </lineage>
</organism>
<evidence type="ECO:0000256" key="4">
    <source>
        <dbReference type="ARBA" id="ARBA00022801"/>
    </source>
</evidence>
<dbReference type="InterPro" id="IPR012341">
    <property type="entry name" value="6hp_glycosidase-like_sf"/>
</dbReference>
<evidence type="ECO:0000256" key="6">
    <source>
        <dbReference type="ARBA" id="ARBA00023277"/>
    </source>
</evidence>
<name>A0ABP0TJX1_9BRYO</name>
<dbReference type="Proteomes" id="UP001497512">
    <property type="component" value="Chromosome 12"/>
</dbReference>
<keyword evidence="12" id="KW-1185">Reference proteome</keyword>
<evidence type="ECO:0000256" key="1">
    <source>
        <dbReference type="ARBA" id="ARBA00000966"/>
    </source>
</evidence>
<evidence type="ECO:0000256" key="5">
    <source>
        <dbReference type="ARBA" id="ARBA00023001"/>
    </source>
</evidence>
<evidence type="ECO:0000313" key="12">
    <source>
        <dbReference type="Proteomes" id="UP001497512"/>
    </source>
</evidence>
<feature type="transmembrane region" description="Helical" evidence="9">
    <location>
        <begin position="82"/>
        <end position="104"/>
    </location>
</feature>
<dbReference type="EMBL" id="OZ019904">
    <property type="protein sequence ID" value="CAK9198475.1"/>
    <property type="molecule type" value="Genomic_DNA"/>
</dbReference>
<evidence type="ECO:0000256" key="2">
    <source>
        <dbReference type="ARBA" id="ARBA00007072"/>
    </source>
</evidence>
<keyword evidence="9" id="KW-0812">Transmembrane</keyword>
<dbReference type="Pfam" id="PF00759">
    <property type="entry name" value="Glyco_hydro_9"/>
    <property type="match status" value="1"/>
</dbReference>
<keyword evidence="9" id="KW-1133">Transmembrane helix</keyword>
<accession>A0ABP0TJX1</accession>
<keyword evidence="6" id="KW-0119">Carbohydrate metabolism</keyword>
<keyword evidence="4" id="KW-0378">Hydrolase</keyword>
<keyword evidence="8" id="KW-0624">Polysaccharide degradation</keyword>
<keyword evidence="9" id="KW-0472">Membrane</keyword>
<dbReference type="SUPFAM" id="SSF48208">
    <property type="entry name" value="Six-hairpin glycosidases"/>
    <property type="match status" value="1"/>
</dbReference>
<sequence length="628" mass="69352">MPRTSHHAPLHHAYPLILSSSFGIFHTLFSWKSSCDSTSSWPSLLRRLEELDETQRSWLLDTRKSRKPTQVDLGCITCDIRFFLFSICLVWTACLGTGIGIVVWKYGPKHHPQPPPVDNYTVALGMALNFFDFQKSGYLPPANNVTWRGPSALLDGQNTSDNVKTNLTGGYYDAGDNIKFGFPGAFTMTLLSWGAIEYGSRYEAIGEMEHIMEIIKWGTDYILETFNASNVDKIYVQVGVGNTPGQNDLTCWERPEDLDYFDDTSRIALPVYVGSDLAGEMAAALAAASIVFKDTPDYSKELLKGATALYKFAVDSQGTYSANGGLLQSEVEFYNSSGYYDELLWGGAWLYYATGNSSYLSQVTYQATNNTNPGAAQYFGVFDWDNKLVGAQLLLTRLRILQGPGYPYEQVLSQYNNQTNLVMCAYLPYFTTFPRTPAGLILFDEKRPQPLPAVANAAFLAALYADYLEAADMPIWQCGPNQFGINILRNFSQSQIDYILGSNPLNMSYVAGFSDKFPQQVHHRAASMPFDNQRYSCTGGYIWRDKNASNPHVLPGAMVGGPDNLDQFTDIRSNSAQTEPSLVGNAGLVAALIAHAKVIKGGIDIKPLFAAIPPSYPSSPPPPAPWNP</sequence>
<evidence type="ECO:0000256" key="7">
    <source>
        <dbReference type="ARBA" id="ARBA00023295"/>
    </source>
</evidence>
<evidence type="ECO:0000259" key="10">
    <source>
        <dbReference type="Pfam" id="PF00759"/>
    </source>
</evidence>
<protein>
    <recommendedName>
        <fullName evidence="3">cellulase</fullName>
        <ecNumber evidence="3">3.2.1.4</ecNumber>
    </recommendedName>
</protein>